<dbReference type="EMBL" id="LR796852">
    <property type="protein sequence ID" value="CAB4169793.1"/>
    <property type="molecule type" value="Genomic_DNA"/>
</dbReference>
<name>A0A6J5PEE2_9CAUD</name>
<gene>
    <name evidence="1" type="ORF">UFOVP901_3</name>
</gene>
<reference evidence="1" key="1">
    <citation type="submission" date="2020-05" db="EMBL/GenBank/DDBJ databases">
        <authorList>
            <person name="Chiriac C."/>
            <person name="Salcher M."/>
            <person name="Ghai R."/>
            <person name="Kavagutti S V."/>
        </authorList>
    </citation>
    <scope>NUCLEOTIDE SEQUENCE</scope>
</reference>
<protein>
    <submittedName>
        <fullName evidence="1">Uncharacterized protein</fullName>
    </submittedName>
</protein>
<proteinExistence type="predicted"/>
<evidence type="ECO:0000313" key="1">
    <source>
        <dbReference type="EMBL" id="CAB4169793.1"/>
    </source>
</evidence>
<accession>A0A6J5PEE2</accession>
<sequence length="72" mass="8313">MVVDLNKIEVINLSVPAIEGLYINTHYEPTGQYELWIQLPETIYRSGWIKCSEEPTKEFLQLWLNKAGIATC</sequence>
<organism evidence="1">
    <name type="scientific">uncultured Caudovirales phage</name>
    <dbReference type="NCBI Taxonomy" id="2100421"/>
    <lineage>
        <taxon>Viruses</taxon>
        <taxon>Duplodnaviria</taxon>
        <taxon>Heunggongvirae</taxon>
        <taxon>Uroviricota</taxon>
        <taxon>Caudoviricetes</taxon>
        <taxon>Peduoviridae</taxon>
        <taxon>Maltschvirus</taxon>
        <taxon>Maltschvirus maltsch</taxon>
    </lineage>
</organism>